<keyword evidence="6" id="KW-1185">Reference proteome</keyword>
<dbReference type="PANTHER" id="PTHR44006:SF1">
    <property type="entry name" value="U5 SMALL NUCLEAR RIBONUCLEOPROTEIN 40 KDA PROTEIN"/>
    <property type="match status" value="1"/>
</dbReference>
<keyword evidence="4" id="KW-0472">Membrane</keyword>
<dbReference type="InterPro" id="IPR036322">
    <property type="entry name" value="WD40_repeat_dom_sf"/>
</dbReference>
<dbReference type="AlphaFoldDB" id="A0AAU9K4P8"/>
<dbReference type="Pfam" id="PF00400">
    <property type="entry name" value="WD40"/>
    <property type="match status" value="1"/>
</dbReference>
<feature type="transmembrane region" description="Helical" evidence="4">
    <location>
        <begin position="586"/>
        <end position="605"/>
    </location>
</feature>
<dbReference type="GO" id="GO:0071013">
    <property type="term" value="C:catalytic step 2 spliceosome"/>
    <property type="evidence" value="ECO:0007669"/>
    <property type="project" value="TreeGrafter"/>
</dbReference>
<feature type="repeat" description="WD" evidence="3">
    <location>
        <begin position="33"/>
        <end position="67"/>
    </location>
</feature>
<dbReference type="Proteomes" id="UP001162131">
    <property type="component" value="Unassembled WGS sequence"/>
</dbReference>
<dbReference type="InterPro" id="IPR015943">
    <property type="entry name" value="WD40/YVTN_repeat-like_dom_sf"/>
</dbReference>
<reference evidence="5" key="1">
    <citation type="submission" date="2021-09" db="EMBL/GenBank/DDBJ databases">
        <authorList>
            <consortium name="AG Swart"/>
            <person name="Singh M."/>
            <person name="Singh A."/>
            <person name="Seah K."/>
            <person name="Emmerich C."/>
        </authorList>
    </citation>
    <scope>NUCLEOTIDE SEQUENCE</scope>
    <source>
        <strain evidence="5">ATCC30299</strain>
    </source>
</reference>
<organism evidence="5 6">
    <name type="scientific">Blepharisma stoltei</name>
    <dbReference type="NCBI Taxonomy" id="1481888"/>
    <lineage>
        <taxon>Eukaryota</taxon>
        <taxon>Sar</taxon>
        <taxon>Alveolata</taxon>
        <taxon>Ciliophora</taxon>
        <taxon>Postciliodesmatophora</taxon>
        <taxon>Heterotrichea</taxon>
        <taxon>Heterotrichida</taxon>
        <taxon>Blepharismidae</taxon>
        <taxon>Blepharisma</taxon>
    </lineage>
</organism>
<gene>
    <name evidence="5" type="ORF">BSTOLATCC_MIC61150</name>
</gene>
<keyword evidence="4" id="KW-1133">Transmembrane helix</keyword>
<accession>A0AAU9K4P8</accession>
<dbReference type="InterPro" id="IPR019775">
    <property type="entry name" value="WD40_repeat_CS"/>
</dbReference>
<proteinExistence type="predicted"/>
<feature type="transmembrane region" description="Helical" evidence="4">
    <location>
        <begin position="671"/>
        <end position="693"/>
    </location>
</feature>
<evidence type="ECO:0000256" key="2">
    <source>
        <dbReference type="ARBA" id="ARBA00022737"/>
    </source>
</evidence>
<evidence type="ECO:0000313" key="6">
    <source>
        <dbReference type="Proteomes" id="UP001162131"/>
    </source>
</evidence>
<sequence>MLLDDDGEHVYTVSEDYTILKWKVPYMDFEVKLEGHVQEIKKLVYSHKRNLIYSTSYDRIVIIWDFEQKIKEIINESDIRDIEITNDEKYLVACLSSKDMVFWDLDVFQDYHIYFEDIMDAILISPCGKFIISGDVGGRITIKNYDSPISGINSPPIAVVKHDCQITALAIANDSSLVFGGDLNGYISVFDMAHQTKNDPAIHHKDTIYSLKVSNDNKILISGYSASPFIIWNINNSKIEKSIELGSNENGIDFYFSKTKNYFVALSSENGMTFWDYKTFTKLATVPIEAEGLSYSITCSPDEKYIIFSAADDVIVKENPMEAKGIYLYGHEFCATDFMAYLRKIILYENPEYNPEMDGWFITPIFWNVGHIYAYFNLADHLHSFLENSGSLIVDRRGLSPLDISIAKRNFDCVEIIISEFLRNINYSQRINTIENSLTALNLYGCRSLNKLYERILIKSNSDFLQKRCLVNQKLPMIVLSKNSEITNGEFNLKEGEDNEETKEIEFYCSKIMLNLNIGSEESIKFMESMIKCPNKKIIDTEIFYYIINYKWEKLKWTMRFIYFLYFAISWLFAFTFLSYMKGNLEFYYCQFFNLLITIFDAYLLVKTNKNKQITMWNDYSYIRLYLFPLILLLGNWEINYSLLVLISLLKSVSVFQLFENTRNIIFSLQFILDILGNIFLNFIFLSVASAFWEIFVGDWLLKSMKYLQAPSIGNDESIPNPLNIAVVLILGFIIQILLVNSLIAIIRKNYPKFLYHCKYNEKQCLAEIILEGEKLWPFKCKNEKHYIHVCDFRDHEDLELYKYGSIVNEITDNLKSCKYIVSSKNTAGLGELNQIKAKIDEKKVYKEQNKIEKTDMLKKLEKLGEINEKIVSLQNCLKEQTKPSS</sequence>
<keyword evidence="1 3" id="KW-0853">WD repeat</keyword>
<comment type="caution">
    <text evidence="5">The sequence shown here is derived from an EMBL/GenBank/DDBJ whole genome shotgun (WGS) entry which is preliminary data.</text>
</comment>
<dbReference type="SMART" id="SM00320">
    <property type="entry name" value="WD40"/>
    <property type="match status" value="5"/>
</dbReference>
<dbReference type="PANTHER" id="PTHR44006">
    <property type="entry name" value="U5 SMALL NUCLEAR RIBONUCLEOPROTEIN 40 KDA PROTEIN"/>
    <property type="match status" value="1"/>
</dbReference>
<evidence type="ECO:0000256" key="4">
    <source>
        <dbReference type="SAM" id="Phobius"/>
    </source>
</evidence>
<protein>
    <recommendedName>
        <fullName evidence="7">Ion transport domain-containing protein</fullName>
    </recommendedName>
</protein>
<dbReference type="PROSITE" id="PS00678">
    <property type="entry name" value="WD_REPEATS_1"/>
    <property type="match status" value="1"/>
</dbReference>
<keyword evidence="2" id="KW-0677">Repeat</keyword>
<dbReference type="GO" id="GO:0003723">
    <property type="term" value="F:RNA binding"/>
    <property type="evidence" value="ECO:0007669"/>
    <property type="project" value="TreeGrafter"/>
</dbReference>
<dbReference type="InterPro" id="IPR052234">
    <property type="entry name" value="U5_snRNP_Component"/>
</dbReference>
<evidence type="ECO:0000256" key="1">
    <source>
        <dbReference type="ARBA" id="ARBA00022574"/>
    </source>
</evidence>
<dbReference type="Gene3D" id="2.130.10.10">
    <property type="entry name" value="YVTN repeat-like/Quinoprotein amine dehydrogenase"/>
    <property type="match status" value="2"/>
</dbReference>
<dbReference type="SUPFAM" id="SSF50978">
    <property type="entry name" value="WD40 repeat-like"/>
    <property type="match status" value="1"/>
</dbReference>
<keyword evidence="4" id="KW-0812">Transmembrane</keyword>
<name>A0AAU9K4P8_9CILI</name>
<evidence type="ECO:0000256" key="3">
    <source>
        <dbReference type="PROSITE-ProRule" id="PRU00221"/>
    </source>
</evidence>
<dbReference type="PROSITE" id="PS50082">
    <property type="entry name" value="WD_REPEATS_2"/>
    <property type="match status" value="2"/>
</dbReference>
<feature type="transmembrane region" description="Helical" evidence="4">
    <location>
        <begin position="561"/>
        <end position="580"/>
    </location>
</feature>
<evidence type="ECO:0000313" key="5">
    <source>
        <dbReference type="EMBL" id="CAG9334538.1"/>
    </source>
</evidence>
<dbReference type="InterPro" id="IPR001680">
    <property type="entry name" value="WD40_rpt"/>
</dbReference>
<evidence type="ECO:0008006" key="7">
    <source>
        <dbReference type="Google" id="ProtNLM"/>
    </source>
</evidence>
<feature type="repeat" description="WD" evidence="3">
    <location>
        <begin position="201"/>
        <end position="242"/>
    </location>
</feature>
<dbReference type="EMBL" id="CAJZBQ010000058">
    <property type="protein sequence ID" value="CAG9334538.1"/>
    <property type="molecule type" value="Genomic_DNA"/>
</dbReference>
<feature type="transmembrane region" description="Helical" evidence="4">
    <location>
        <begin position="725"/>
        <end position="747"/>
    </location>
</feature>
<dbReference type="PROSITE" id="PS50294">
    <property type="entry name" value="WD_REPEATS_REGION"/>
    <property type="match status" value="1"/>
</dbReference>